<comment type="caution">
    <text evidence="2">The sequence shown here is derived from an EMBL/GenBank/DDBJ whole genome shotgun (WGS) entry which is preliminary data.</text>
</comment>
<gene>
    <name evidence="2" type="ORF">RFI_09342</name>
</gene>
<sequence>VFVEKKIDNILWKVVYLELQPLMQQQMTSKREVSERKHKLYEKLFESIRFYNDFVNSIEEIITEKMKTINAAKESVQNSSNTAADPLLLSSSISSQPSNLSMSTKRKAAFKQLEKEIDTYHLIEAFQLARLGDLQRYVEKFTKQESEQSWNVAVDCYTKGLQCYPGIGQIYNNLGVIAYTLGDDFVSMHQYMRALSTPQHKFCAHENLLAAIERNRNAFEKLLKEFDIQYFVCFM</sequence>
<dbReference type="SUPFAM" id="SSF48452">
    <property type="entry name" value="TPR-like"/>
    <property type="match status" value="1"/>
</dbReference>
<evidence type="ECO:0000259" key="1">
    <source>
        <dbReference type="Pfam" id="PF10373"/>
    </source>
</evidence>
<dbReference type="EMBL" id="ASPP01007044">
    <property type="protein sequence ID" value="ETO27790.1"/>
    <property type="molecule type" value="Genomic_DNA"/>
</dbReference>
<protein>
    <submittedName>
        <fullName evidence="2">Binding protein</fullName>
    </submittedName>
</protein>
<dbReference type="PANTHER" id="PTHR15696">
    <property type="entry name" value="SMG-7 SUPPRESSOR WITH MORPHOLOGICAL EFFECT ON GENITALIA PROTEIN 7"/>
    <property type="match status" value="1"/>
</dbReference>
<dbReference type="InterPro" id="IPR011990">
    <property type="entry name" value="TPR-like_helical_dom_sf"/>
</dbReference>
<accession>X6NNC6</accession>
<organism evidence="2 3">
    <name type="scientific">Reticulomyxa filosa</name>
    <dbReference type="NCBI Taxonomy" id="46433"/>
    <lineage>
        <taxon>Eukaryota</taxon>
        <taxon>Sar</taxon>
        <taxon>Rhizaria</taxon>
        <taxon>Retaria</taxon>
        <taxon>Foraminifera</taxon>
        <taxon>Monothalamids</taxon>
        <taxon>Reticulomyxidae</taxon>
        <taxon>Reticulomyxa</taxon>
    </lineage>
</organism>
<evidence type="ECO:0000313" key="3">
    <source>
        <dbReference type="Proteomes" id="UP000023152"/>
    </source>
</evidence>
<dbReference type="Proteomes" id="UP000023152">
    <property type="component" value="Unassembled WGS sequence"/>
</dbReference>
<feature type="domain" description="DNA/RNA-binding" evidence="1">
    <location>
        <begin position="153"/>
        <end position="224"/>
    </location>
</feature>
<evidence type="ECO:0000313" key="2">
    <source>
        <dbReference type="EMBL" id="ETO27790.1"/>
    </source>
</evidence>
<feature type="non-terminal residue" evidence="2">
    <location>
        <position position="1"/>
    </location>
</feature>
<dbReference type="InterPro" id="IPR018834">
    <property type="entry name" value="DNA/RNA-bd_Est1-type"/>
</dbReference>
<dbReference type="InterPro" id="IPR045153">
    <property type="entry name" value="Est1/Ebs1-like"/>
</dbReference>
<reference evidence="2 3" key="1">
    <citation type="journal article" date="2013" name="Curr. Biol.">
        <title>The Genome of the Foraminiferan Reticulomyxa filosa.</title>
        <authorList>
            <person name="Glockner G."/>
            <person name="Hulsmann N."/>
            <person name="Schleicher M."/>
            <person name="Noegel A.A."/>
            <person name="Eichinger L."/>
            <person name="Gallinger C."/>
            <person name="Pawlowski J."/>
            <person name="Sierra R."/>
            <person name="Euteneuer U."/>
            <person name="Pillet L."/>
            <person name="Moustafa A."/>
            <person name="Platzer M."/>
            <person name="Groth M."/>
            <person name="Szafranski K."/>
            <person name="Schliwa M."/>
        </authorList>
    </citation>
    <scope>NUCLEOTIDE SEQUENCE [LARGE SCALE GENOMIC DNA]</scope>
</reference>
<dbReference type="GO" id="GO:0000184">
    <property type="term" value="P:nuclear-transcribed mRNA catabolic process, nonsense-mediated decay"/>
    <property type="evidence" value="ECO:0007669"/>
    <property type="project" value="TreeGrafter"/>
</dbReference>
<name>X6NNC6_RETFI</name>
<dbReference type="GO" id="GO:0042162">
    <property type="term" value="F:telomeric DNA binding"/>
    <property type="evidence" value="ECO:0007669"/>
    <property type="project" value="TreeGrafter"/>
</dbReference>
<dbReference type="OrthoDB" id="69928at2759"/>
<dbReference type="PANTHER" id="PTHR15696:SF0">
    <property type="entry name" value="TELOMERASE-BINDING PROTEIN EST1A"/>
    <property type="match status" value="1"/>
</dbReference>
<dbReference type="GO" id="GO:0005697">
    <property type="term" value="C:telomerase holoenzyme complex"/>
    <property type="evidence" value="ECO:0007669"/>
    <property type="project" value="TreeGrafter"/>
</dbReference>
<dbReference type="Gene3D" id="1.25.40.10">
    <property type="entry name" value="Tetratricopeptide repeat domain"/>
    <property type="match status" value="1"/>
</dbReference>
<dbReference type="AlphaFoldDB" id="X6NNC6"/>
<proteinExistence type="predicted"/>
<dbReference type="Pfam" id="PF10373">
    <property type="entry name" value="EST1_DNA_bind"/>
    <property type="match status" value="1"/>
</dbReference>
<dbReference type="GO" id="GO:0070034">
    <property type="term" value="F:telomerase RNA binding"/>
    <property type="evidence" value="ECO:0007669"/>
    <property type="project" value="TreeGrafter"/>
</dbReference>
<keyword evidence="3" id="KW-1185">Reference proteome</keyword>